<reference evidence="5 6" key="1">
    <citation type="journal article" date="2015" name="BMC Genomics">
        <title>Genome mining reveals unlocked bioactive potential of marine Gram-negative bacteria.</title>
        <authorList>
            <person name="Machado H."/>
            <person name="Sonnenschein E.C."/>
            <person name="Melchiorsen J."/>
            <person name="Gram L."/>
        </authorList>
    </citation>
    <scope>NUCLEOTIDE SEQUENCE [LARGE SCALE GENOMIC DNA]</scope>
    <source>
        <strain evidence="5 6">S2471</strain>
    </source>
</reference>
<dbReference type="GO" id="GO:0006259">
    <property type="term" value="P:DNA metabolic process"/>
    <property type="evidence" value="ECO:0007669"/>
    <property type="project" value="UniProtKB-ARBA"/>
</dbReference>
<keyword evidence="3" id="KW-0269">Exonuclease</keyword>
<dbReference type="PANTHER" id="PTHR30231:SF4">
    <property type="entry name" value="PROTEIN NEN2"/>
    <property type="match status" value="1"/>
</dbReference>
<comment type="caution">
    <text evidence="5">The sequence shown here is derived from an EMBL/GenBank/DDBJ whole genome shotgun (WGS) entry which is preliminary data.</text>
</comment>
<dbReference type="GO" id="GO:0008408">
    <property type="term" value="F:3'-5' exonuclease activity"/>
    <property type="evidence" value="ECO:0007669"/>
    <property type="project" value="TreeGrafter"/>
</dbReference>
<sequence length="205" mass="22964">MSWLTQLRSWHADRHLRLVDVNLVVLDLELTGLDPKRDEIVSAAWVEVRRGRIVLSTARHVVNKEVRQLGQSPVIHGVDDDALAQGLSLRTLLQQLTGVLEQGVLVCHNAILDWGFLKRAFIEHEMTVRPLRILDTMQIERNRLLRQGQTLSADCLTLSACRQRYALPSAYEHNALSDALSTAELLLAQNSQLGGAQGALLRQLT</sequence>
<dbReference type="Proteomes" id="UP000033452">
    <property type="component" value="Unassembled WGS sequence"/>
</dbReference>
<dbReference type="RefSeq" id="WP_052713243.1">
    <property type="nucleotide sequence ID" value="NZ_JXYA01000042.1"/>
</dbReference>
<evidence type="ECO:0000259" key="4">
    <source>
        <dbReference type="SMART" id="SM00479"/>
    </source>
</evidence>
<dbReference type="OrthoDB" id="5497329at2"/>
<keyword evidence="2" id="KW-0378">Hydrolase</keyword>
<organism evidence="5 6">
    <name type="scientific">Pseudoalteromonas rubra</name>
    <dbReference type="NCBI Taxonomy" id="43658"/>
    <lineage>
        <taxon>Bacteria</taxon>
        <taxon>Pseudomonadati</taxon>
        <taxon>Pseudomonadota</taxon>
        <taxon>Gammaproteobacteria</taxon>
        <taxon>Alteromonadales</taxon>
        <taxon>Pseudoalteromonadaceae</taxon>
        <taxon>Pseudoalteromonas</taxon>
    </lineage>
</organism>
<dbReference type="SMART" id="SM00479">
    <property type="entry name" value="EXOIII"/>
    <property type="match status" value="1"/>
</dbReference>
<keyword evidence="6" id="KW-1185">Reference proteome</keyword>
<dbReference type="CDD" id="cd06127">
    <property type="entry name" value="DEDDh"/>
    <property type="match status" value="1"/>
</dbReference>
<accession>A0A0F4QI54</accession>
<protein>
    <submittedName>
        <fullName evidence="5">DNA polymerase</fullName>
    </submittedName>
</protein>
<dbReference type="Gene3D" id="3.30.420.10">
    <property type="entry name" value="Ribonuclease H-like superfamily/Ribonuclease H"/>
    <property type="match status" value="1"/>
</dbReference>
<evidence type="ECO:0000256" key="3">
    <source>
        <dbReference type="ARBA" id="ARBA00022839"/>
    </source>
</evidence>
<dbReference type="GO" id="GO:0005829">
    <property type="term" value="C:cytosol"/>
    <property type="evidence" value="ECO:0007669"/>
    <property type="project" value="TreeGrafter"/>
</dbReference>
<dbReference type="PATRIC" id="fig|43658.5.peg.3621"/>
<gene>
    <name evidence="5" type="ORF">TW77_17135</name>
</gene>
<evidence type="ECO:0000256" key="1">
    <source>
        <dbReference type="ARBA" id="ARBA00022722"/>
    </source>
</evidence>
<dbReference type="InterPro" id="IPR012337">
    <property type="entry name" value="RNaseH-like_sf"/>
</dbReference>
<dbReference type="Pfam" id="PF00929">
    <property type="entry name" value="RNase_T"/>
    <property type="match status" value="1"/>
</dbReference>
<keyword evidence="1" id="KW-0540">Nuclease</keyword>
<dbReference type="InterPro" id="IPR013520">
    <property type="entry name" value="Ribonucl_H"/>
</dbReference>
<name>A0A0F4QI54_9GAMM</name>
<evidence type="ECO:0000313" key="6">
    <source>
        <dbReference type="Proteomes" id="UP000033452"/>
    </source>
</evidence>
<dbReference type="PANTHER" id="PTHR30231">
    <property type="entry name" value="DNA POLYMERASE III SUBUNIT EPSILON"/>
    <property type="match status" value="1"/>
</dbReference>
<dbReference type="InterPro" id="IPR036397">
    <property type="entry name" value="RNaseH_sf"/>
</dbReference>
<dbReference type="GO" id="GO:0003676">
    <property type="term" value="F:nucleic acid binding"/>
    <property type="evidence" value="ECO:0007669"/>
    <property type="project" value="InterPro"/>
</dbReference>
<dbReference type="SUPFAM" id="SSF53098">
    <property type="entry name" value="Ribonuclease H-like"/>
    <property type="match status" value="1"/>
</dbReference>
<dbReference type="AlphaFoldDB" id="A0A0F4QI54"/>
<proteinExistence type="predicted"/>
<evidence type="ECO:0000313" key="5">
    <source>
        <dbReference type="EMBL" id="KJZ06940.1"/>
    </source>
</evidence>
<evidence type="ECO:0000256" key="2">
    <source>
        <dbReference type="ARBA" id="ARBA00022801"/>
    </source>
</evidence>
<feature type="domain" description="Exonuclease" evidence="4">
    <location>
        <begin position="22"/>
        <end position="195"/>
    </location>
</feature>
<dbReference type="EMBL" id="JXYA01000042">
    <property type="protein sequence ID" value="KJZ06940.1"/>
    <property type="molecule type" value="Genomic_DNA"/>
</dbReference>